<dbReference type="Ensembl" id="ENSNGAT00000016904.1">
    <property type="protein sequence ID" value="ENSNGAP00000011358.1"/>
    <property type="gene ID" value="ENSNGAG00000013509.1"/>
</dbReference>
<evidence type="ECO:0000259" key="3">
    <source>
        <dbReference type="Pfam" id="PF07334"/>
    </source>
</evidence>
<evidence type="ECO:0000256" key="1">
    <source>
        <dbReference type="SAM" id="Coils"/>
    </source>
</evidence>
<feature type="coiled-coil region" evidence="1">
    <location>
        <begin position="31"/>
        <end position="58"/>
    </location>
</feature>
<name>A0A8C6R266_NANGA</name>
<feature type="region of interest" description="Disordered" evidence="2">
    <location>
        <begin position="1"/>
        <end position="26"/>
    </location>
</feature>
<accession>A0A8C6R266</accession>
<dbReference type="InterPro" id="IPR009938">
    <property type="entry name" value="Nmi/IFP35_N"/>
</dbReference>
<evidence type="ECO:0000313" key="4">
    <source>
        <dbReference type="Ensembl" id="ENSNGAP00000011358.1"/>
    </source>
</evidence>
<dbReference type="Pfam" id="PF07334">
    <property type="entry name" value="IFP_35_N"/>
    <property type="match status" value="1"/>
</dbReference>
<proteinExistence type="predicted"/>
<gene>
    <name evidence="4" type="primary">Nmi</name>
</gene>
<organism evidence="4 5">
    <name type="scientific">Nannospalax galili</name>
    <name type="common">Northern Israeli blind subterranean mole rat</name>
    <name type="synonym">Spalax galili</name>
    <dbReference type="NCBI Taxonomy" id="1026970"/>
    <lineage>
        <taxon>Eukaryota</taxon>
        <taxon>Metazoa</taxon>
        <taxon>Chordata</taxon>
        <taxon>Craniata</taxon>
        <taxon>Vertebrata</taxon>
        <taxon>Euteleostomi</taxon>
        <taxon>Mammalia</taxon>
        <taxon>Eutheria</taxon>
        <taxon>Euarchontoglires</taxon>
        <taxon>Glires</taxon>
        <taxon>Rodentia</taxon>
        <taxon>Myomorpha</taxon>
        <taxon>Muroidea</taxon>
        <taxon>Spalacidae</taxon>
        <taxon>Spalacinae</taxon>
        <taxon>Nannospalax</taxon>
    </lineage>
</organism>
<dbReference type="AlphaFoldDB" id="A0A8C6R266"/>
<reference evidence="4" key="2">
    <citation type="submission" date="2025-09" db="UniProtKB">
        <authorList>
            <consortium name="Ensembl"/>
        </authorList>
    </citation>
    <scope>IDENTIFICATION</scope>
</reference>
<feature type="compositionally biased region" description="Basic and acidic residues" evidence="2">
    <location>
        <begin position="16"/>
        <end position="26"/>
    </location>
</feature>
<protein>
    <recommendedName>
        <fullName evidence="3">Nmi/IFP 35 domain-containing protein</fullName>
    </recommendedName>
</protein>
<keyword evidence="5" id="KW-1185">Reference proteome</keyword>
<reference evidence="4" key="1">
    <citation type="submission" date="2025-08" db="UniProtKB">
        <authorList>
            <consortium name="Ensembl"/>
        </authorList>
    </citation>
    <scope>IDENTIFICATION</scope>
</reference>
<keyword evidence="1" id="KW-0175">Coiled coil</keyword>
<feature type="domain" description="Nmi/IFP 35" evidence="3">
    <location>
        <begin position="30"/>
        <end position="75"/>
    </location>
</feature>
<sequence length="75" mass="8780">METDKDNRIQACEEYPPDKGPMKDEQNKGLIGEIIRENIQLTEEIKKLEAELQVDTRDFQIKEDIPKTKMKFVSV</sequence>
<dbReference type="GeneTree" id="ENSGT01000000221267"/>
<evidence type="ECO:0000256" key="2">
    <source>
        <dbReference type="SAM" id="MobiDB-lite"/>
    </source>
</evidence>
<evidence type="ECO:0000313" key="5">
    <source>
        <dbReference type="Proteomes" id="UP000694381"/>
    </source>
</evidence>
<dbReference type="Proteomes" id="UP000694381">
    <property type="component" value="Unassembled WGS sequence"/>
</dbReference>